<keyword evidence="4 7" id="KW-0658">Purine biosynthesis</keyword>
<keyword evidence="1 7" id="KW-0436">Ligase</keyword>
<feature type="binding site" evidence="7">
    <location>
        <position position="79"/>
    </location>
    <ligand>
        <name>GTP</name>
        <dbReference type="ChEBI" id="CHEBI:37565"/>
    </ligand>
</feature>
<evidence type="ECO:0000256" key="1">
    <source>
        <dbReference type="ARBA" id="ARBA00022598"/>
    </source>
</evidence>
<feature type="binding site" evidence="7">
    <location>
        <begin position="105"/>
        <end position="107"/>
    </location>
    <ligand>
        <name>GTP</name>
        <dbReference type="ChEBI" id="CHEBI:37565"/>
    </ligand>
</feature>
<proteinExistence type="inferred from homology"/>
<keyword evidence="5 7" id="KW-0460">Magnesium</keyword>
<keyword evidence="7" id="KW-0963">Cytoplasm</keyword>
<dbReference type="PANTHER" id="PTHR11846:SF0">
    <property type="entry name" value="ADENYLOSUCCINATE SYNTHETASE"/>
    <property type="match status" value="1"/>
</dbReference>
<comment type="caution">
    <text evidence="7">Lacks conserved residue(s) required for the propagation of feature annotation.</text>
</comment>
<dbReference type="SUPFAM" id="SSF52540">
    <property type="entry name" value="P-loop containing nucleoside triphosphate hydrolases"/>
    <property type="match status" value="1"/>
</dbReference>
<comment type="pathway">
    <text evidence="7">Purine metabolism; AMP biosynthesis via de novo pathway; AMP from IMP: step 1/2.</text>
</comment>
<dbReference type="HAMAP" id="MF_00011">
    <property type="entry name" value="Adenylosucc_synth"/>
    <property type="match status" value="1"/>
</dbReference>
<keyword evidence="9" id="KW-1185">Reference proteome</keyword>
<feature type="binding site" evidence="7">
    <location>
        <begin position="73"/>
        <end position="79"/>
    </location>
    <ligand>
        <name>substrate</name>
    </ligand>
</feature>
<dbReference type="PANTHER" id="PTHR11846">
    <property type="entry name" value="ADENYLOSUCCINATE SYNTHETASE"/>
    <property type="match status" value="1"/>
</dbReference>
<evidence type="ECO:0000313" key="9">
    <source>
        <dbReference type="Proteomes" id="UP001479436"/>
    </source>
</evidence>
<comment type="similarity">
    <text evidence="7">Belongs to the adenylosuccinate synthetase family.</text>
</comment>
<keyword evidence="3 7" id="KW-0547">Nucleotide-binding</keyword>
<comment type="cofactor">
    <cofactor evidence="7">
        <name>Mg(2+)</name>
        <dbReference type="ChEBI" id="CHEBI:18420"/>
    </cofactor>
    <text evidence="7">Binds 1 Mg(2+) ion per subunit.</text>
</comment>
<comment type="subcellular location">
    <subcellularLocation>
        <location evidence="7">Cytoplasm</location>
    </subcellularLocation>
</comment>
<evidence type="ECO:0000256" key="3">
    <source>
        <dbReference type="ARBA" id="ARBA00022741"/>
    </source>
</evidence>
<evidence type="ECO:0000256" key="6">
    <source>
        <dbReference type="ARBA" id="ARBA00023134"/>
    </source>
</evidence>
<dbReference type="InterPro" id="IPR042109">
    <property type="entry name" value="Adenylosuccinate_synth_dom1"/>
</dbReference>
<reference evidence="8 9" key="1">
    <citation type="submission" date="2023-04" db="EMBL/GenBank/DDBJ databases">
        <title>Genome of Basidiobolus ranarum AG-B5.</title>
        <authorList>
            <person name="Stajich J.E."/>
            <person name="Carter-House D."/>
            <person name="Gryganskyi A."/>
        </authorList>
    </citation>
    <scope>NUCLEOTIDE SEQUENCE [LARGE SCALE GENOMIC DNA]</scope>
    <source>
        <strain evidence="8 9">AG-B5</strain>
    </source>
</reference>
<name>A0ABR2WDT6_9FUNG</name>
<accession>A0ABR2WDT6</accession>
<feature type="binding site" evidence="7">
    <location>
        <begin position="187"/>
        <end position="189"/>
    </location>
    <ligand>
        <name>GTP</name>
        <dbReference type="ChEBI" id="CHEBI:37565"/>
    </ligand>
</feature>
<dbReference type="Gene3D" id="3.90.170.10">
    <property type="entry name" value="Adenylosuccinate Synthetase, subunit A, domain 3"/>
    <property type="match status" value="1"/>
</dbReference>
<sequence length="199" mass="21743">MLDIDFGTYPYVTSSNTGVAGVCTGLGIPPTRIGKVIGVVKAYTTRVGGGPFPTELHDADGERLQTIGAEVGVTTGRKRRCGWLDLVVLKYSHLINGYSSINITKLDVLDTFPKIQVATAYKLNGKVLESFPADLKVLGEVEVQYESLPGWESDISKCRKFEELPVDAQKYVKFIENFLGTKVEWIGVGASRDAMIQIP</sequence>
<evidence type="ECO:0000256" key="7">
    <source>
        <dbReference type="HAMAP-Rule" id="MF_03125"/>
    </source>
</evidence>
<evidence type="ECO:0000256" key="4">
    <source>
        <dbReference type="ARBA" id="ARBA00022755"/>
    </source>
</evidence>
<dbReference type="Proteomes" id="UP001479436">
    <property type="component" value="Unassembled WGS sequence"/>
</dbReference>
<protein>
    <recommendedName>
        <fullName evidence="7">Adenylosuccinate synthetase</fullName>
        <shortName evidence="7">AMPSase</shortName>
        <shortName evidence="7">AdSS</shortName>
        <ecNumber evidence="7">6.3.4.4</ecNumber>
    </recommendedName>
    <alternativeName>
        <fullName evidence="7">IMP--aspartate ligase</fullName>
    </alternativeName>
</protein>
<dbReference type="EMBL" id="JASJQH010003355">
    <property type="protein sequence ID" value="KAK9759652.1"/>
    <property type="molecule type" value="Genomic_DNA"/>
</dbReference>
<feature type="binding site" evidence="7">
    <location>
        <position position="13"/>
    </location>
    <ligand>
        <name>IMP</name>
        <dbReference type="ChEBI" id="CHEBI:58053"/>
    </ligand>
</feature>
<dbReference type="EC" id="6.3.4.4" evidence="7"/>
<organism evidence="8 9">
    <name type="scientific">Basidiobolus ranarum</name>
    <dbReference type="NCBI Taxonomy" id="34480"/>
    <lineage>
        <taxon>Eukaryota</taxon>
        <taxon>Fungi</taxon>
        <taxon>Fungi incertae sedis</taxon>
        <taxon>Zoopagomycota</taxon>
        <taxon>Entomophthoromycotina</taxon>
        <taxon>Basidiobolomycetes</taxon>
        <taxon>Basidiobolales</taxon>
        <taxon>Basidiobolaceae</taxon>
        <taxon>Basidiobolus</taxon>
    </lineage>
</organism>
<comment type="subunit">
    <text evidence="7">Homodimer.</text>
</comment>
<feature type="binding site" evidence="7">
    <location>
        <position position="77"/>
    </location>
    <ligand>
        <name>IMP</name>
        <dbReference type="ChEBI" id="CHEBI:58053"/>
    </ligand>
</feature>
<dbReference type="SMART" id="SM00788">
    <property type="entry name" value="Adenylsucc_synt"/>
    <property type="match status" value="1"/>
</dbReference>
<keyword evidence="2 7" id="KW-0479">Metal-binding</keyword>
<dbReference type="InterPro" id="IPR027417">
    <property type="entry name" value="P-loop_NTPase"/>
</dbReference>
<comment type="catalytic activity">
    <reaction evidence="7">
        <text>IMP + L-aspartate + GTP = N(6)-(1,2-dicarboxyethyl)-AMP + GDP + phosphate + 2 H(+)</text>
        <dbReference type="Rhea" id="RHEA:15753"/>
        <dbReference type="ChEBI" id="CHEBI:15378"/>
        <dbReference type="ChEBI" id="CHEBI:29991"/>
        <dbReference type="ChEBI" id="CHEBI:37565"/>
        <dbReference type="ChEBI" id="CHEBI:43474"/>
        <dbReference type="ChEBI" id="CHEBI:57567"/>
        <dbReference type="ChEBI" id="CHEBI:58053"/>
        <dbReference type="ChEBI" id="CHEBI:58189"/>
        <dbReference type="EC" id="6.3.4.4"/>
    </reaction>
</comment>
<evidence type="ECO:0000256" key="5">
    <source>
        <dbReference type="ARBA" id="ARBA00022842"/>
    </source>
</evidence>
<dbReference type="GO" id="GO:0004019">
    <property type="term" value="F:adenylosuccinate synthase activity"/>
    <property type="evidence" value="ECO:0007669"/>
    <property type="project" value="UniProtKB-EC"/>
</dbReference>
<keyword evidence="6 7" id="KW-0342">GTP-binding</keyword>
<evidence type="ECO:0000256" key="2">
    <source>
        <dbReference type="ARBA" id="ARBA00022723"/>
    </source>
</evidence>
<dbReference type="Pfam" id="PF00709">
    <property type="entry name" value="Adenylsucc_synt"/>
    <property type="match status" value="1"/>
</dbReference>
<evidence type="ECO:0000313" key="8">
    <source>
        <dbReference type="EMBL" id="KAK9759652.1"/>
    </source>
</evidence>
<gene>
    <name evidence="8" type="primary">ADE12_2</name>
    <name evidence="8" type="ORF">K7432_017120</name>
</gene>
<dbReference type="InterPro" id="IPR001114">
    <property type="entry name" value="Adenylosuccinate_synthetase"/>
</dbReference>
<comment type="function">
    <text evidence="7">Plays an important role in the de novo pathway and in the salvage pathway of purine nucleotide biosynthesis. Catalyzes the first commited step in the biosynthesis of AMP from IMP.</text>
</comment>
<dbReference type="Gene3D" id="3.40.440.10">
    <property type="entry name" value="Adenylosuccinate Synthetase, subunit A, domain 1"/>
    <property type="match status" value="1"/>
</dbReference>
<dbReference type="InterPro" id="IPR042111">
    <property type="entry name" value="Adenylosuccinate_synth_dom3"/>
</dbReference>
<comment type="caution">
    <text evidence="8">The sequence shown here is derived from an EMBL/GenBank/DDBJ whole genome shotgun (WGS) entry which is preliminary data.</text>
</comment>